<gene>
    <name evidence="1" type="ORF">TSPGSL018_234</name>
</gene>
<feature type="non-terminal residue" evidence="1">
    <location>
        <position position="1"/>
    </location>
</feature>
<sequence length="156" mass="16836">DYLVHLVLPAPVEGVADLAVDEPEHDAVLARGAGAPRLQQRGPCPAWRVRELHLRHALVPDEPRLDPGGRLVRREVVKGVHQLLVLDLHHLTRHRSPQQRVPPDARVPDAVDGEPVPLLSGVAPLGGVLTDVALLRPREARLSLAAGRVASTLGLL</sequence>
<dbReference type="EMBL" id="GBEZ01000111">
    <property type="protein sequence ID" value="JAC84746.1"/>
    <property type="molecule type" value="Transcribed_RNA"/>
</dbReference>
<name>A0A061SPW7_9CHLO</name>
<dbReference type="AlphaFoldDB" id="A0A061SPW7"/>
<evidence type="ECO:0000313" key="1">
    <source>
        <dbReference type="EMBL" id="JAC84746.1"/>
    </source>
</evidence>
<accession>A0A061SPW7</accession>
<proteinExistence type="predicted"/>
<organism evidence="1">
    <name type="scientific">Tetraselmis sp. GSL018</name>
    <dbReference type="NCBI Taxonomy" id="582737"/>
    <lineage>
        <taxon>Eukaryota</taxon>
        <taxon>Viridiplantae</taxon>
        <taxon>Chlorophyta</taxon>
        <taxon>core chlorophytes</taxon>
        <taxon>Chlorodendrophyceae</taxon>
        <taxon>Chlorodendrales</taxon>
        <taxon>Chlorodendraceae</taxon>
        <taxon>Tetraselmis</taxon>
    </lineage>
</organism>
<reference evidence="1" key="1">
    <citation type="submission" date="2014-05" db="EMBL/GenBank/DDBJ databases">
        <title>The transcriptome of the halophilic microalga Tetraselmis sp. GSL018 isolated from the Great Salt Lake, Utah.</title>
        <authorList>
            <person name="Jinkerson R.E."/>
            <person name="D'Adamo S."/>
            <person name="Posewitz M.C."/>
        </authorList>
    </citation>
    <scope>NUCLEOTIDE SEQUENCE</scope>
    <source>
        <strain evidence="1">GSL018</strain>
    </source>
</reference>
<protein>
    <submittedName>
        <fullName evidence="1">Uncharacterized protein</fullName>
    </submittedName>
</protein>